<comment type="similarity">
    <text evidence="1">Belongs to the ComF/GntX family.</text>
</comment>
<protein>
    <submittedName>
        <fullName evidence="4">ComF family protein</fullName>
    </submittedName>
</protein>
<evidence type="ECO:0000313" key="4">
    <source>
        <dbReference type="EMBL" id="RFU16788.1"/>
    </source>
</evidence>
<evidence type="ECO:0000256" key="2">
    <source>
        <dbReference type="SAM" id="MobiDB-lite"/>
    </source>
</evidence>
<dbReference type="InterPro" id="IPR000836">
    <property type="entry name" value="PRTase_dom"/>
</dbReference>
<evidence type="ECO:0000259" key="3">
    <source>
        <dbReference type="Pfam" id="PF00156"/>
    </source>
</evidence>
<keyword evidence="5" id="KW-1185">Reference proteome</keyword>
<comment type="caution">
    <text evidence="4">The sequence shown here is derived from an EMBL/GenBank/DDBJ whole genome shotgun (WGS) entry which is preliminary data.</text>
</comment>
<sequence length="232" mass="25621">MLDELLCRPCRLTDPPFRRAVAHGVYRGNLRALLHLLKYQGLTPIADRLGVLLAERILAIPDLPQELVVMAVPLSRKKRLARNFNQAELLARAAIRVMRRRRPELKARLLTGVLGRQRSTESQAGLTPHQRRANLRGAFFVSRKEAVAGREVLLIDDIYTTGATARACSQALRRAGVENVWVATVARAQKEETQRMLAEMDDAEDSAESEVALWDNVPAAAGGQGSAGTGER</sequence>
<evidence type="ECO:0000256" key="1">
    <source>
        <dbReference type="ARBA" id="ARBA00008007"/>
    </source>
</evidence>
<dbReference type="AlphaFoldDB" id="A0A372IPJ0"/>
<proteinExistence type="inferred from homology"/>
<dbReference type="CDD" id="cd06223">
    <property type="entry name" value="PRTases_typeI"/>
    <property type="match status" value="1"/>
</dbReference>
<organism evidence="4 5">
    <name type="scientific">Paracidobacterium acidisoli</name>
    <dbReference type="NCBI Taxonomy" id="2303751"/>
    <lineage>
        <taxon>Bacteria</taxon>
        <taxon>Pseudomonadati</taxon>
        <taxon>Acidobacteriota</taxon>
        <taxon>Terriglobia</taxon>
        <taxon>Terriglobales</taxon>
        <taxon>Acidobacteriaceae</taxon>
        <taxon>Paracidobacterium</taxon>
    </lineage>
</organism>
<dbReference type="PANTHER" id="PTHR47505:SF1">
    <property type="entry name" value="DNA UTILIZATION PROTEIN YHGH"/>
    <property type="match status" value="1"/>
</dbReference>
<gene>
    <name evidence="4" type="ORF">D0Y96_08550</name>
</gene>
<dbReference type="SUPFAM" id="SSF53271">
    <property type="entry name" value="PRTase-like"/>
    <property type="match status" value="1"/>
</dbReference>
<dbReference type="InterPro" id="IPR029057">
    <property type="entry name" value="PRTase-like"/>
</dbReference>
<accession>A0A372IPJ0</accession>
<dbReference type="EMBL" id="QVQT01000003">
    <property type="protein sequence ID" value="RFU16788.1"/>
    <property type="molecule type" value="Genomic_DNA"/>
</dbReference>
<name>A0A372IPJ0_9BACT</name>
<feature type="compositionally biased region" description="Gly residues" evidence="2">
    <location>
        <begin position="222"/>
        <end position="232"/>
    </location>
</feature>
<dbReference type="Gene3D" id="3.40.50.2020">
    <property type="match status" value="1"/>
</dbReference>
<feature type="domain" description="Phosphoribosyltransferase" evidence="3">
    <location>
        <begin position="109"/>
        <end position="191"/>
    </location>
</feature>
<dbReference type="Pfam" id="PF00156">
    <property type="entry name" value="Pribosyltran"/>
    <property type="match status" value="1"/>
</dbReference>
<feature type="compositionally biased region" description="Acidic residues" evidence="2">
    <location>
        <begin position="199"/>
        <end position="208"/>
    </location>
</feature>
<dbReference type="Proteomes" id="UP000264702">
    <property type="component" value="Unassembled WGS sequence"/>
</dbReference>
<feature type="region of interest" description="Disordered" evidence="2">
    <location>
        <begin position="198"/>
        <end position="232"/>
    </location>
</feature>
<dbReference type="PANTHER" id="PTHR47505">
    <property type="entry name" value="DNA UTILIZATION PROTEIN YHGH"/>
    <property type="match status" value="1"/>
</dbReference>
<reference evidence="4 5" key="1">
    <citation type="submission" date="2018-08" db="EMBL/GenBank/DDBJ databases">
        <title>Acidipila sp. 4G-K13, an acidobacterium isolated from forest soil.</title>
        <authorList>
            <person name="Gao Z.-H."/>
            <person name="Qiu L.-H."/>
        </authorList>
    </citation>
    <scope>NUCLEOTIDE SEQUENCE [LARGE SCALE GENOMIC DNA]</scope>
    <source>
        <strain evidence="4 5">4G-K13</strain>
    </source>
</reference>
<dbReference type="InterPro" id="IPR051910">
    <property type="entry name" value="ComF/GntX_DNA_util-trans"/>
</dbReference>
<evidence type="ECO:0000313" key="5">
    <source>
        <dbReference type="Proteomes" id="UP000264702"/>
    </source>
</evidence>
<dbReference type="OrthoDB" id="9779910at2"/>